<evidence type="ECO:0000313" key="3">
    <source>
        <dbReference type="Proteomes" id="UP000617340"/>
    </source>
</evidence>
<evidence type="ECO:0000313" key="2">
    <source>
        <dbReference type="EMBL" id="KAF7409876.1"/>
    </source>
</evidence>
<name>A0A834KTJ0_VESGE</name>
<accession>A0A834KTJ0</accession>
<comment type="caution">
    <text evidence="2">The sequence shown here is derived from an EMBL/GenBank/DDBJ whole genome shotgun (WGS) entry which is preliminary data.</text>
</comment>
<keyword evidence="3" id="KW-1185">Reference proteome</keyword>
<proteinExistence type="predicted"/>
<sequence length="77" mass="8117">MVSQGCSPQGNQKAAASGINSADLGGGTPKEKVSTSPDTFLRMTFPIVELLRACPPQRPCVESKPVPPGESLKRMFS</sequence>
<feature type="compositionally biased region" description="Polar residues" evidence="1">
    <location>
        <begin position="1"/>
        <end position="20"/>
    </location>
</feature>
<feature type="region of interest" description="Disordered" evidence="1">
    <location>
        <begin position="58"/>
        <end position="77"/>
    </location>
</feature>
<reference evidence="2" key="1">
    <citation type="journal article" date="2020" name="G3 (Bethesda)">
        <title>High-Quality Assemblies for Three Invasive Social Wasps from the &lt;i&gt;Vespula&lt;/i&gt; Genus.</title>
        <authorList>
            <person name="Harrop T.W.R."/>
            <person name="Guhlin J."/>
            <person name="McLaughlin G.M."/>
            <person name="Permina E."/>
            <person name="Stockwell P."/>
            <person name="Gilligan J."/>
            <person name="Le Lec M.F."/>
            <person name="Gruber M.A.M."/>
            <person name="Quinn O."/>
            <person name="Lovegrove M."/>
            <person name="Duncan E.J."/>
            <person name="Remnant E.J."/>
            <person name="Van Eeckhoven J."/>
            <person name="Graham B."/>
            <person name="Knapp R.A."/>
            <person name="Langford K.W."/>
            <person name="Kronenberg Z."/>
            <person name="Press M.O."/>
            <person name="Eacker S.M."/>
            <person name="Wilson-Rankin E.E."/>
            <person name="Purcell J."/>
            <person name="Lester P.J."/>
            <person name="Dearden P.K."/>
        </authorList>
    </citation>
    <scope>NUCLEOTIDE SEQUENCE</scope>
    <source>
        <strain evidence="2">Linc-1</strain>
    </source>
</reference>
<dbReference type="AlphaFoldDB" id="A0A834KTJ0"/>
<feature type="region of interest" description="Disordered" evidence="1">
    <location>
        <begin position="1"/>
        <end position="38"/>
    </location>
</feature>
<protein>
    <submittedName>
        <fullName evidence="2">Uncharacterized protein</fullName>
    </submittedName>
</protein>
<evidence type="ECO:0000256" key="1">
    <source>
        <dbReference type="SAM" id="MobiDB-lite"/>
    </source>
</evidence>
<dbReference type="EMBL" id="JACSDZ010000003">
    <property type="protein sequence ID" value="KAF7409876.1"/>
    <property type="molecule type" value="Genomic_DNA"/>
</dbReference>
<organism evidence="2 3">
    <name type="scientific">Vespula germanica</name>
    <name type="common">German yellow jacket</name>
    <name type="synonym">Paravespula germanica</name>
    <dbReference type="NCBI Taxonomy" id="30212"/>
    <lineage>
        <taxon>Eukaryota</taxon>
        <taxon>Metazoa</taxon>
        <taxon>Ecdysozoa</taxon>
        <taxon>Arthropoda</taxon>
        <taxon>Hexapoda</taxon>
        <taxon>Insecta</taxon>
        <taxon>Pterygota</taxon>
        <taxon>Neoptera</taxon>
        <taxon>Endopterygota</taxon>
        <taxon>Hymenoptera</taxon>
        <taxon>Apocrita</taxon>
        <taxon>Aculeata</taxon>
        <taxon>Vespoidea</taxon>
        <taxon>Vespidae</taxon>
        <taxon>Vespinae</taxon>
        <taxon>Vespula</taxon>
    </lineage>
</organism>
<gene>
    <name evidence="2" type="ORF">HZH68_004257</name>
</gene>
<dbReference type="Proteomes" id="UP000617340">
    <property type="component" value="Unassembled WGS sequence"/>
</dbReference>